<dbReference type="RefSeq" id="WP_085403759.1">
    <property type="nucleotide sequence ID" value="NZ_NAFL01000276.1"/>
</dbReference>
<dbReference type="AlphaFoldDB" id="A0A1Y2JE93"/>
<evidence type="ECO:0000259" key="2">
    <source>
        <dbReference type="SMART" id="SM00998"/>
    </source>
</evidence>
<dbReference type="InterPro" id="IPR022761">
    <property type="entry name" value="Fumarate_lyase_N"/>
</dbReference>
<dbReference type="Pfam" id="PF10397">
    <property type="entry name" value="ADSL_C"/>
    <property type="match status" value="1"/>
</dbReference>
<dbReference type="InterPro" id="IPR008948">
    <property type="entry name" value="L-Aspartase-like"/>
</dbReference>
<sequence>MSAWSFASQVYGSAWSTSAMRAIFDDAPRLRGWLEILATLADVQGEAGLIPPDAARDVASTCRAIEPDQDFLRELEEDYRASGHSTAGLIAAIARRCPGTSGQWVYYGVTVQDIADTWTMIALRNAGRLLSGDLARVVEAAGAIARTHRDTVMAGRTHGQQGLPITFGFKAAGWLMEFRRHQERLGQVSKRMGVGQLCGGVGSLSSLGPNAFEVQRQFCERLGLRAPTVSWTASRDLLVEWAHLLVLIAGTADRIGHEVYTLQRDEIGELREGQNPQVIGSITMPHKRNPEASEQIGALSRVVRANAAMLAESLVHDHERDGRSWKIEWHAVPEATLATGRALDLLASLLESLEVDAVRMRTNLEMSDGYILSEAVMLRLARTMGRRAAHELVHEAAIEGKRAGRALRQVVADHTATAFLLPDLDRIFDLSLQAGQCAAQVDRALGEDIQQTRLSSQQRDIGEW</sequence>
<dbReference type="PRINTS" id="PR00149">
    <property type="entry name" value="FUMRATELYASE"/>
</dbReference>
<dbReference type="EMBL" id="NAFL01000276">
    <property type="protein sequence ID" value="OSJ26567.1"/>
    <property type="molecule type" value="Genomic_DNA"/>
</dbReference>
<dbReference type="InterPro" id="IPR019468">
    <property type="entry name" value="AdenyloSucc_lyase_C"/>
</dbReference>
<organism evidence="3 4">
    <name type="scientific">Bradyrhizobium japonicum</name>
    <dbReference type="NCBI Taxonomy" id="375"/>
    <lineage>
        <taxon>Bacteria</taxon>
        <taxon>Pseudomonadati</taxon>
        <taxon>Pseudomonadota</taxon>
        <taxon>Alphaproteobacteria</taxon>
        <taxon>Hyphomicrobiales</taxon>
        <taxon>Nitrobacteraceae</taxon>
        <taxon>Bradyrhizobium</taxon>
    </lineage>
</organism>
<accession>A0A1Y2JE93</accession>
<evidence type="ECO:0000256" key="1">
    <source>
        <dbReference type="ARBA" id="ARBA00023239"/>
    </source>
</evidence>
<dbReference type="PANTHER" id="PTHR43172:SF1">
    <property type="entry name" value="ADENYLOSUCCINATE LYASE"/>
    <property type="match status" value="1"/>
</dbReference>
<dbReference type="Pfam" id="PF00206">
    <property type="entry name" value="Lyase_1"/>
    <property type="match status" value="1"/>
</dbReference>
<dbReference type="Gene3D" id="1.10.40.30">
    <property type="entry name" value="Fumarase/aspartase (C-terminal domain)"/>
    <property type="match status" value="1"/>
</dbReference>
<dbReference type="SUPFAM" id="SSF48557">
    <property type="entry name" value="L-aspartase-like"/>
    <property type="match status" value="1"/>
</dbReference>
<protein>
    <submittedName>
        <fullName evidence="3">Fumarate lyase</fullName>
    </submittedName>
</protein>
<dbReference type="SMART" id="SM00998">
    <property type="entry name" value="ADSL_C"/>
    <property type="match status" value="1"/>
</dbReference>
<name>A0A1Y2JE93_BRAJP</name>
<dbReference type="PROSITE" id="PS00163">
    <property type="entry name" value="FUMARATE_LYASES"/>
    <property type="match status" value="1"/>
</dbReference>
<keyword evidence="1 3" id="KW-0456">Lyase</keyword>
<dbReference type="GO" id="GO:0004018">
    <property type="term" value="F:N6-(1,2-dicarboxyethyl)AMP AMP-lyase (fumarate-forming) activity"/>
    <property type="evidence" value="ECO:0007669"/>
    <property type="project" value="TreeGrafter"/>
</dbReference>
<proteinExistence type="predicted"/>
<dbReference type="GO" id="GO:0005829">
    <property type="term" value="C:cytosol"/>
    <property type="evidence" value="ECO:0007669"/>
    <property type="project" value="TreeGrafter"/>
</dbReference>
<dbReference type="Gene3D" id="1.20.200.10">
    <property type="entry name" value="Fumarase/aspartase (Central domain)"/>
    <property type="match status" value="1"/>
</dbReference>
<dbReference type="PRINTS" id="PR00145">
    <property type="entry name" value="ARGSUCLYASE"/>
</dbReference>
<gene>
    <name evidence="3" type="ORF">BSZ19_35460</name>
</gene>
<dbReference type="GO" id="GO:0070626">
    <property type="term" value="F:(S)-2-(5-amino-1-(5-phospho-D-ribosyl)imidazole-4-carboxamido) succinate lyase (fumarate-forming) activity"/>
    <property type="evidence" value="ECO:0007669"/>
    <property type="project" value="TreeGrafter"/>
</dbReference>
<dbReference type="CDD" id="cd01597">
    <property type="entry name" value="pCLME"/>
    <property type="match status" value="1"/>
</dbReference>
<dbReference type="Proteomes" id="UP000193335">
    <property type="component" value="Unassembled WGS sequence"/>
</dbReference>
<evidence type="ECO:0000313" key="4">
    <source>
        <dbReference type="Proteomes" id="UP000193335"/>
    </source>
</evidence>
<reference evidence="3 4" key="1">
    <citation type="submission" date="2017-03" db="EMBL/GenBank/DDBJ databases">
        <title>Whole genome sequences of fourteen strains of Bradyrhizobium canariense and one strain of Bradyrhizobium japonicum isolated from Lupinus (Papilionoideae: Genisteae) species in Algeria.</title>
        <authorList>
            <person name="Crovadore J."/>
            <person name="Chekireb D."/>
            <person name="Brachmann A."/>
            <person name="Chablais R."/>
            <person name="Cochard B."/>
            <person name="Lefort F."/>
        </authorList>
    </citation>
    <scope>NUCLEOTIDE SEQUENCE [LARGE SCALE GENOMIC DNA]</scope>
    <source>
        <strain evidence="3 4">UBMA197</strain>
    </source>
</reference>
<feature type="domain" description="Adenylosuccinate lyase C-terminal" evidence="2">
    <location>
        <begin position="368"/>
        <end position="445"/>
    </location>
</feature>
<dbReference type="PANTHER" id="PTHR43172">
    <property type="entry name" value="ADENYLOSUCCINATE LYASE"/>
    <property type="match status" value="1"/>
</dbReference>
<dbReference type="InterPro" id="IPR020557">
    <property type="entry name" value="Fumarate_lyase_CS"/>
</dbReference>
<dbReference type="InterPro" id="IPR000362">
    <property type="entry name" value="Fumarate_lyase_fam"/>
</dbReference>
<comment type="caution">
    <text evidence="3">The sequence shown here is derived from an EMBL/GenBank/DDBJ whole genome shotgun (WGS) entry which is preliminary data.</text>
</comment>
<dbReference type="GO" id="GO:0044208">
    <property type="term" value="P:'de novo' AMP biosynthetic process"/>
    <property type="evidence" value="ECO:0007669"/>
    <property type="project" value="TreeGrafter"/>
</dbReference>
<evidence type="ECO:0000313" key="3">
    <source>
        <dbReference type="EMBL" id="OSJ26567.1"/>
    </source>
</evidence>